<dbReference type="PANTHER" id="PTHR43214">
    <property type="entry name" value="TWO-COMPONENT RESPONSE REGULATOR"/>
    <property type="match status" value="1"/>
</dbReference>
<keyword evidence="2" id="KW-0805">Transcription regulation</keyword>
<dbReference type="PROSITE" id="PS50110">
    <property type="entry name" value="RESPONSE_REGULATORY"/>
    <property type="match status" value="1"/>
</dbReference>
<dbReference type="PRINTS" id="PR00038">
    <property type="entry name" value="HTHLUXR"/>
</dbReference>
<dbReference type="InterPro" id="IPR000792">
    <property type="entry name" value="Tscrpt_reg_LuxR_C"/>
</dbReference>
<dbReference type="RefSeq" id="WP_134551363.1">
    <property type="nucleotide sequence ID" value="NZ_SOHL01000013.1"/>
</dbReference>
<keyword evidence="4" id="KW-0804">Transcription</keyword>
<name>A0A4R9AXD9_9MICO</name>
<dbReference type="InterPro" id="IPR058245">
    <property type="entry name" value="NreC/VraR/RcsB-like_REC"/>
</dbReference>
<dbReference type="GO" id="GO:0006355">
    <property type="term" value="P:regulation of DNA-templated transcription"/>
    <property type="evidence" value="ECO:0007669"/>
    <property type="project" value="InterPro"/>
</dbReference>
<dbReference type="AlphaFoldDB" id="A0A4R9AXD9"/>
<dbReference type="Pfam" id="PF00072">
    <property type="entry name" value="Response_reg"/>
    <property type="match status" value="1"/>
</dbReference>
<accession>A0A4R9AXD9</accession>
<dbReference type="SUPFAM" id="SSF52172">
    <property type="entry name" value="CheY-like"/>
    <property type="match status" value="1"/>
</dbReference>
<evidence type="ECO:0000256" key="4">
    <source>
        <dbReference type="ARBA" id="ARBA00023163"/>
    </source>
</evidence>
<comment type="caution">
    <text evidence="9">The sequence shown here is derived from an EMBL/GenBank/DDBJ whole genome shotgun (WGS) entry which is preliminary data.</text>
</comment>
<reference evidence="9 10" key="1">
    <citation type="submission" date="2019-03" db="EMBL/GenBank/DDBJ databases">
        <title>Genomics of glacier-inhabiting Cryobacterium strains.</title>
        <authorList>
            <person name="Liu Q."/>
            <person name="Xin Y.-H."/>
        </authorList>
    </citation>
    <scope>NUCLEOTIDE SEQUENCE [LARGE SCALE GENOMIC DNA]</scope>
    <source>
        <strain evidence="9 10">Hz16</strain>
    </source>
</reference>
<evidence type="ECO:0000313" key="10">
    <source>
        <dbReference type="Proteomes" id="UP000297983"/>
    </source>
</evidence>
<evidence type="ECO:0000256" key="3">
    <source>
        <dbReference type="ARBA" id="ARBA00023125"/>
    </source>
</evidence>
<evidence type="ECO:0000313" key="9">
    <source>
        <dbReference type="EMBL" id="TFD71512.1"/>
    </source>
</evidence>
<feature type="modified residue" description="4-aspartylphosphate" evidence="5">
    <location>
        <position position="80"/>
    </location>
</feature>
<evidence type="ECO:0000259" key="8">
    <source>
        <dbReference type="PROSITE" id="PS50110"/>
    </source>
</evidence>
<evidence type="ECO:0000256" key="1">
    <source>
        <dbReference type="ARBA" id="ARBA00022553"/>
    </source>
</evidence>
<evidence type="ECO:0000259" key="7">
    <source>
        <dbReference type="PROSITE" id="PS50043"/>
    </source>
</evidence>
<dbReference type="GO" id="GO:0000160">
    <property type="term" value="P:phosphorelay signal transduction system"/>
    <property type="evidence" value="ECO:0007669"/>
    <property type="project" value="InterPro"/>
</dbReference>
<dbReference type="GO" id="GO:0003677">
    <property type="term" value="F:DNA binding"/>
    <property type="evidence" value="ECO:0007669"/>
    <property type="project" value="UniProtKB-KW"/>
</dbReference>
<evidence type="ECO:0000256" key="6">
    <source>
        <dbReference type="SAM" id="MobiDB-lite"/>
    </source>
</evidence>
<feature type="region of interest" description="Disordered" evidence="6">
    <location>
        <begin position="1"/>
        <end position="24"/>
    </location>
</feature>
<dbReference type="SMART" id="SM00421">
    <property type="entry name" value="HTH_LUXR"/>
    <property type="match status" value="1"/>
</dbReference>
<sequence length="243" mass="25300">MTIPEPSEQGGRARQDGGTPNAPAAASAGLRVLIVDDHSIFRSGLRAELDAGISVLGEAATVDAAIAKVIALQPRVVLLDVHLPGGRGGGGAEVIREAAQRAPHTLFLALSVSDAADDVVSVIRAGARGYITKSASGAEVSDAARRVAGGDAVFSPRLAGFVLDAFGAVAGETAETTEELDRLSVRETEVMRLIARGYSYKEVASTLFIAAKTVETHVSAVLRKLQLSSRHELTAWALARKLL</sequence>
<dbReference type="SMART" id="SM00448">
    <property type="entry name" value="REC"/>
    <property type="match status" value="1"/>
</dbReference>
<dbReference type="PROSITE" id="PS50043">
    <property type="entry name" value="HTH_LUXR_2"/>
    <property type="match status" value="1"/>
</dbReference>
<organism evidence="9 10">
    <name type="scientific">Cryobacterium gelidum</name>
    <dbReference type="NCBI Taxonomy" id="1259164"/>
    <lineage>
        <taxon>Bacteria</taxon>
        <taxon>Bacillati</taxon>
        <taxon>Actinomycetota</taxon>
        <taxon>Actinomycetes</taxon>
        <taxon>Micrococcales</taxon>
        <taxon>Microbacteriaceae</taxon>
        <taxon>Cryobacterium</taxon>
    </lineage>
</organism>
<dbReference type="InterPro" id="IPR039420">
    <property type="entry name" value="WalR-like"/>
</dbReference>
<keyword evidence="3" id="KW-0238">DNA-binding</keyword>
<evidence type="ECO:0000256" key="2">
    <source>
        <dbReference type="ARBA" id="ARBA00023015"/>
    </source>
</evidence>
<feature type="domain" description="Response regulatory" evidence="8">
    <location>
        <begin position="31"/>
        <end position="148"/>
    </location>
</feature>
<dbReference type="CDD" id="cd17535">
    <property type="entry name" value="REC_NarL-like"/>
    <property type="match status" value="1"/>
</dbReference>
<dbReference type="EMBL" id="SOHL01000013">
    <property type="protein sequence ID" value="TFD71512.1"/>
    <property type="molecule type" value="Genomic_DNA"/>
</dbReference>
<dbReference type="InterPro" id="IPR011006">
    <property type="entry name" value="CheY-like_superfamily"/>
</dbReference>
<dbReference type="Pfam" id="PF00196">
    <property type="entry name" value="GerE"/>
    <property type="match status" value="1"/>
</dbReference>
<dbReference type="SUPFAM" id="SSF46894">
    <property type="entry name" value="C-terminal effector domain of the bipartite response regulators"/>
    <property type="match status" value="1"/>
</dbReference>
<gene>
    <name evidence="9" type="ORF">E3T50_08150</name>
</gene>
<dbReference type="PANTHER" id="PTHR43214:SF41">
    <property type="entry name" value="NITRATE_NITRITE RESPONSE REGULATOR PROTEIN NARP"/>
    <property type="match status" value="1"/>
</dbReference>
<keyword evidence="10" id="KW-1185">Reference proteome</keyword>
<dbReference type="InterPro" id="IPR016032">
    <property type="entry name" value="Sig_transdc_resp-reg_C-effctor"/>
</dbReference>
<keyword evidence="1 5" id="KW-0597">Phosphoprotein</keyword>
<dbReference type="InterPro" id="IPR001789">
    <property type="entry name" value="Sig_transdc_resp-reg_receiver"/>
</dbReference>
<dbReference type="Proteomes" id="UP000297983">
    <property type="component" value="Unassembled WGS sequence"/>
</dbReference>
<feature type="domain" description="HTH luxR-type" evidence="7">
    <location>
        <begin position="176"/>
        <end position="241"/>
    </location>
</feature>
<dbReference type="CDD" id="cd06170">
    <property type="entry name" value="LuxR_C_like"/>
    <property type="match status" value="1"/>
</dbReference>
<proteinExistence type="predicted"/>
<dbReference type="PROSITE" id="PS00622">
    <property type="entry name" value="HTH_LUXR_1"/>
    <property type="match status" value="1"/>
</dbReference>
<dbReference type="Gene3D" id="3.40.50.2300">
    <property type="match status" value="1"/>
</dbReference>
<evidence type="ECO:0000256" key="5">
    <source>
        <dbReference type="PROSITE-ProRule" id="PRU00169"/>
    </source>
</evidence>
<protein>
    <submittedName>
        <fullName evidence="9">Response regulator transcription factor</fullName>
    </submittedName>
</protein>